<dbReference type="Proteomes" id="UP000582643">
    <property type="component" value="Unassembled WGS sequence"/>
</dbReference>
<dbReference type="PANTHER" id="PTHR43390:SF1">
    <property type="entry name" value="CHLOROPLAST PROCESSING PEPTIDASE"/>
    <property type="match status" value="1"/>
</dbReference>
<dbReference type="GO" id="GO:0005886">
    <property type="term" value="C:plasma membrane"/>
    <property type="evidence" value="ECO:0007669"/>
    <property type="project" value="UniProtKB-SubCell"/>
</dbReference>
<comment type="catalytic activity">
    <reaction evidence="1 7">
        <text>Cleavage of hydrophobic, N-terminal signal or leader sequences from secreted and periplasmic proteins.</text>
        <dbReference type="EC" id="3.4.21.89"/>
    </reaction>
</comment>
<feature type="domain" description="Peptidase S26" evidence="9">
    <location>
        <begin position="42"/>
        <end position="232"/>
    </location>
</feature>
<keyword evidence="5 7" id="KW-0378">Hydrolase</keyword>
<dbReference type="PROSITE" id="PS00761">
    <property type="entry name" value="SPASE_I_3"/>
    <property type="match status" value="1"/>
</dbReference>
<dbReference type="AlphaFoldDB" id="A0A7W7XCA6"/>
<evidence type="ECO:0000256" key="8">
    <source>
        <dbReference type="SAM" id="MobiDB-lite"/>
    </source>
</evidence>
<dbReference type="CDD" id="cd06530">
    <property type="entry name" value="S26_SPase_I"/>
    <property type="match status" value="1"/>
</dbReference>
<accession>A0A7W7XCA6</accession>
<evidence type="ECO:0000256" key="7">
    <source>
        <dbReference type="RuleBase" id="RU362042"/>
    </source>
</evidence>
<keyword evidence="7" id="KW-0812">Transmembrane</keyword>
<evidence type="ECO:0000256" key="5">
    <source>
        <dbReference type="ARBA" id="ARBA00022801"/>
    </source>
</evidence>
<dbReference type="GO" id="GO:0006465">
    <property type="term" value="P:signal peptide processing"/>
    <property type="evidence" value="ECO:0007669"/>
    <property type="project" value="InterPro"/>
</dbReference>
<dbReference type="InterPro" id="IPR019533">
    <property type="entry name" value="Peptidase_S26"/>
</dbReference>
<dbReference type="GO" id="GO:0004252">
    <property type="term" value="F:serine-type endopeptidase activity"/>
    <property type="evidence" value="ECO:0007669"/>
    <property type="project" value="InterPro"/>
</dbReference>
<comment type="similarity">
    <text evidence="3 7">Belongs to the peptidase S26 family.</text>
</comment>
<dbReference type="EMBL" id="JACHJY010000004">
    <property type="protein sequence ID" value="MBB4982038.1"/>
    <property type="molecule type" value="Genomic_DNA"/>
</dbReference>
<protein>
    <recommendedName>
        <fullName evidence="4 7">Signal peptidase I</fullName>
        <ecNumber evidence="4 7">3.4.21.89</ecNumber>
    </recommendedName>
</protein>
<feature type="compositionally biased region" description="Basic and acidic residues" evidence="8">
    <location>
        <begin position="1"/>
        <end position="12"/>
    </location>
</feature>
<feature type="active site" evidence="6">
    <location>
        <position position="139"/>
    </location>
</feature>
<dbReference type="InterPro" id="IPR036286">
    <property type="entry name" value="LexA/Signal_pep-like_sf"/>
</dbReference>
<evidence type="ECO:0000259" key="9">
    <source>
        <dbReference type="Pfam" id="PF10502"/>
    </source>
</evidence>
<sequence>MSDLATQERSDGEGAEGGAPDEAAPASGRAPKRKRPFWIELPFLAVIALVLAFLIKTFLLQAFLIPSGSMQNTLQVDDRVLVDKLTPWFGGEPDRGEVVVFRDPGDWLAGRPAKQPTTVQKALGFVGLMPAAGEQHLIKRVIGVAGDTVECKGTGPLKVNGKALTEPYVFQGNTACSTDPEGQFKVTVPAGRLWVMGDHRQSSQDSRYHQNDPRGGMVPVTDVVGRAVVVAWPVPHWSGLPVPDTFDQPGLDDRK</sequence>
<comment type="subcellular location">
    <subcellularLocation>
        <location evidence="2">Cell membrane</location>
        <topology evidence="2">Single-pass type II membrane protein</topology>
    </subcellularLocation>
    <subcellularLocation>
        <location evidence="7">Membrane</location>
        <topology evidence="7">Single-pass type II membrane protein</topology>
    </subcellularLocation>
</comment>
<keyword evidence="7" id="KW-0472">Membrane</keyword>
<evidence type="ECO:0000256" key="4">
    <source>
        <dbReference type="ARBA" id="ARBA00013208"/>
    </source>
</evidence>
<evidence type="ECO:0000313" key="11">
    <source>
        <dbReference type="Proteomes" id="UP000582643"/>
    </source>
</evidence>
<feature type="compositionally biased region" description="Low complexity" evidence="8">
    <location>
        <begin position="18"/>
        <end position="28"/>
    </location>
</feature>
<dbReference type="SUPFAM" id="SSF51306">
    <property type="entry name" value="LexA/Signal peptidase"/>
    <property type="match status" value="1"/>
</dbReference>
<evidence type="ECO:0000256" key="3">
    <source>
        <dbReference type="ARBA" id="ARBA00009370"/>
    </source>
</evidence>
<keyword evidence="7" id="KW-0645">Protease</keyword>
<comment type="caution">
    <text evidence="10">The sequence shown here is derived from an EMBL/GenBank/DDBJ whole genome shotgun (WGS) entry which is preliminary data.</text>
</comment>
<gene>
    <name evidence="10" type="ORF">GGE06_002948</name>
</gene>
<evidence type="ECO:0000256" key="6">
    <source>
        <dbReference type="PIRSR" id="PIRSR600223-1"/>
    </source>
</evidence>
<feature type="transmembrane region" description="Helical" evidence="7">
    <location>
        <begin position="41"/>
        <end position="64"/>
    </location>
</feature>
<keyword evidence="7" id="KW-1133">Transmembrane helix</keyword>
<evidence type="ECO:0000256" key="1">
    <source>
        <dbReference type="ARBA" id="ARBA00000677"/>
    </source>
</evidence>
<dbReference type="InterPro" id="IPR019758">
    <property type="entry name" value="Pept_S26A_signal_pept_1_CS"/>
</dbReference>
<dbReference type="InterPro" id="IPR000223">
    <property type="entry name" value="Pept_S26A_signal_pept_1"/>
</dbReference>
<proteinExistence type="inferred from homology"/>
<dbReference type="NCBIfam" id="TIGR02227">
    <property type="entry name" value="sigpep_I_bact"/>
    <property type="match status" value="1"/>
</dbReference>
<reference evidence="10 11" key="1">
    <citation type="submission" date="2020-08" db="EMBL/GenBank/DDBJ databases">
        <title>Genomic Encyclopedia of Type Strains, Phase III (KMG-III): the genomes of soil and plant-associated and newly described type strains.</title>
        <authorList>
            <person name="Whitman W."/>
        </authorList>
    </citation>
    <scope>NUCLEOTIDE SEQUENCE [LARGE SCALE GENOMIC DNA]</scope>
    <source>
        <strain evidence="10 11">SFB5A</strain>
    </source>
</reference>
<dbReference type="GO" id="GO:0009003">
    <property type="term" value="F:signal peptidase activity"/>
    <property type="evidence" value="ECO:0007669"/>
    <property type="project" value="UniProtKB-EC"/>
</dbReference>
<name>A0A7W7XCA6_9ACTN</name>
<dbReference type="PRINTS" id="PR00727">
    <property type="entry name" value="LEADERPTASE"/>
</dbReference>
<keyword evidence="11" id="KW-1185">Reference proteome</keyword>
<dbReference type="RefSeq" id="WP_116165454.1">
    <property type="nucleotide sequence ID" value="NZ_JACHJY010000004.1"/>
</dbReference>
<feature type="active site" evidence="6">
    <location>
        <position position="69"/>
    </location>
</feature>
<feature type="region of interest" description="Disordered" evidence="8">
    <location>
        <begin position="1"/>
        <end position="29"/>
    </location>
</feature>
<dbReference type="PANTHER" id="PTHR43390">
    <property type="entry name" value="SIGNAL PEPTIDASE I"/>
    <property type="match status" value="1"/>
</dbReference>
<evidence type="ECO:0000256" key="2">
    <source>
        <dbReference type="ARBA" id="ARBA00004401"/>
    </source>
</evidence>
<dbReference type="Gene3D" id="2.10.109.10">
    <property type="entry name" value="Umud Fragment, subunit A"/>
    <property type="match status" value="1"/>
</dbReference>
<evidence type="ECO:0000313" key="10">
    <source>
        <dbReference type="EMBL" id="MBB4982038.1"/>
    </source>
</evidence>
<organism evidence="10 11">
    <name type="scientific">Streptomyces nymphaeiformis</name>
    <dbReference type="NCBI Taxonomy" id="2663842"/>
    <lineage>
        <taxon>Bacteria</taxon>
        <taxon>Bacillati</taxon>
        <taxon>Actinomycetota</taxon>
        <taxon>Actinomycetes</taxon>
        <taxon>Kitasatosporales</taxon>
        <taxon>Streptomycetaceae</taxon>
        <taxon>Streptomyces</taxon>
    </lineage>
</organism>
<dbReference type="Pfam" id="PF10502">
    <property type="entry name" value="Peptidase_S26"/>
    <property type="match status" value="1"/>
</dbReference>
<dbReference type="EC" id="3.4.21.89" evidence="4 7"/>